<sequence>MSTPRLESCIPLPLGDDVLEEIVDKARDWALMHGAAMRSKDNFSKDLLQLAPFVLLPSPFPRKEFEKAVSIQPILNELMHKVAHSHDFLVASLKSTIEVDEFTRKLFEIYETVNREGVSQSTSQSSSGCVIGTFWGQPCQALFGPGVFNLRNPCARGHFFLRPSGS</sequence>
<proteinExistence type="predicted"/>
<gene>
    <name evidence="1" type="ORF">TGEB3V08_LOCUS9830</name>
</gene>
<dbReference type="InterPro" id="IPR014049">
    <property type="entry name" value="Glutathione_synthase_N_euk"/>
</dbReference>
<dbReference type="GO" id="GO:0004363">
    <property type="term" value="F:glutathione synthase activity"/>
    <property type="evidence" value="ECO:0007669"/>
    <property type="project" value="InterPro"/>
</dbReference>
<protein>
    <recommendedName>
        <fullName evidence="2">Glutathione synthetase</fullName>
    </recommendedName>
</protein>
<dbReference type="GO" id="GO:0005829">
    <property type="term" value="C:cytosol"/>
    <property type="evidence" value="ECO:0007669"/>
    <property type="project" value="TreeGrafter"/>
</dbReference>
<accession>A0A7R9PRG7</accession>
<dbReference type="PANTHER" id="PTHR11130">
    <property type="entry name" value="GLUTATHIONE SYNTHETASE"/>
    <property type="match status" value="1"/>
</dbReference>
<organism evidence="1">
    <name type="scientific">Timema genevievae</name>
    <name type="common">Walking stick</name>
    <dbReference type="NCBI Taxonomy" id="629358"/>
    <lineage>
        <taxon>Eukaryota</taxon>
        <taxon>Metazoa</taxon>
        <taxon>Ecdysozoa</taxon>
        <taxon>Arthropoda</taxon>
        <taxon>Hexapoda</taxon>
        <taxon>Insecta</taxon>
        <taxon>Pterygota</taxon>
        <taxon>Neoptera</taxon>
        <taxon>Polyneoptera</taxon>
        <taxon>Phasmatodea</taxon>
        <taxon>Timematodea</taxon>
        <taxon>Timematoidea</taxon>
        <taxon>Timematidae</taxon>
        <taxon>Timema</taxon>
    </lineage>
</organism>
<dbReference type="EMBL" id="OE844872">
    <property type="protein sequence ID" value="CAD7606392.1"/>
    <property type="molecule type" value="Genomic_DNA"/>
</dbReference>
<evidence type="ECO:0008006" key="2">
    <source>
        <dbReference type="Google" id="ProtNLM"/>
    </source>
</evidence>
<dbReference type="PANTHER" id="PTHR11130:SF0">
    <property type="entry name" value="GLUTATHIONE SYNTHETASE"/>
    <property type="match status" value="1"/>
</dbReference>
<dbReference type="Gene3D" id="3.30.1490.80">
    <property type="match status" value="1"/>
</dbReference>
<name>A0A7R9PRG7_TIMGE</name>
<dbReference type="SUPFAM" id="SSF56059">
    <property type="entry name" value="Glutathione synthetase ATP-binding domain-like"/>
    <property type="match status" value="1"/>
</dbReference>
<dbReference type="GO" id="GO:0005524">
    <property type="term" value="F:ATP binding"/>
    <property type="evidence" value="ECO:0007669"/>
    <property type="project" value="InterPro"/>
</dbReference>
<dbReference type="AlphaFoldDB" id="A0A7R9PRG7"/>
<dbReference type="GO" id="GO:0043295">
    <property type="term" value="F:glutathione binding"/>
    <property type="evidence" value="ECO:0007669"/>
    <property type="project" value="TreeGrafter"/>
</dbReference>
<reference evidence="1" key="1">
    <citation type="submission" date="2020-11" db="EMBL/GenBank/DDBJ databases">
        <authorList>
            <person name="Tran Van P."/>
        </authorList>
    </citation>
    <scope>NUCLEOTIDE SEQUENCE</scope>
</reference>
<dbReference type="Pfam" id="PF03917">
    <property type="entry name" value="GSH_synth_ATP"/>
    <property type="match status" value="1"/>
</dbReference>
<evidence type="ECO:0000313" key="1">
    <source>
        <dbReference type="EMBL" id="CAD7606392.1"/>
    </source>
</evidence>
<dbReference type="FunFam" id="3.30.1490.80:FF:000009">
    <property type="entry name" value="Glutathione synthetase"/>
    <property type="match status" value="1"/>
</dbReference>
<dbReference type="InterPro" id="IPR005615">
    <property type="entry name" value="Glutathione_synthase"/>
</dbReference>